<keyword evidence="2" id="KW-1185">Reference proteome</keyword>
<dbReference type="KEGG" id="mlr:MELLADRAFT_59361"/>
<dbReference type="SUPFAM" id="SSF75005">
    <property type="entry name" value="Arabinanase/levansucrase/invertase"/>
    <property type="match status" value="1"/>
</dbReference>
<name>F4R614_MELLP</name>
<accession>F4R614</accession>
<dbReference type="STRING" id="747676.F4R614"/>
<dbReference type="PANTHER" id="PTHR22925">
    <property type="entry name" value="GLYCOSYL HYDROLASE 43 FAMILY MEMBER"/>
    <property type="match status" value="1"/>
</dbReference>
<dbReference type="GeneID" id="18929337"/>
<evidence type="ECO:0000313" key="1">
    <source>
        <dbReference type="EMBL" id="EGG12140.1"/>
    </source>
</evidence>
<reference evidence="2" key="1">
    <citation type="journal article" date="2011" name="Proc. Natl. Acad. Sci. U.S.A.">
        <title>Obligate biotrophy features unraveled by the genomic analysis of rust fungi.</title>
        <authorList>
            <person name="Duplessis S."/>
            <person name="Cuomo C.A."/>
            <person name="Lin Y.-C."/>
            <person name="Aerts A."/>
            <person name="Tisserant E."/>
            <person name="Veneault-Fourrey C."/>
            <person name="Joly D.L."/>
            <person name="Hacquard S."/>
            <person name="Amselem J."/>
            <person name="Cantarel B.L."/>
            <person name="Chiu R."/>
            <person name="Coutinho P.M."/>
            <person name="Feau N."/>
            <person name="Field M."/>
            <person name="Frey P."/>
            <person name="Gelhaye E."/>
            <person name="Goldberg J."/>
            <person name="Grabherr M.G."/>
            <person name="Kodira C.D."/>
            <person name="Kohler A."/>
            <person name="Kuees U."/>
            <person name="Lindquist E.A."/>
            <person name="Lucas S.M."/>
            <person name="Mago R."/>
            <person name="Mauceli E."/>
            <person name="Morin E."/>
            <person name="Murat C."/>
            <person name="Pangilinan J.L."/>
            <person name="Park R."/>
            <person name="Pearson M."/>
            <person name="Quesneville H."/>
            <person name="Rouhier N."/>
            <person name="Sakthikumar S."/>
            <person name="Salamov A.A."/>
            <person name="Schmutz J."/>
            <person name="Selles B."/>
            <person name="Shapiro H."/>
            <person name="Tanguay P."/>
            <person name="Tuskan G.A."/>
            <person name="Henrissat B."/>
            <person name="Van de Peer Y."/>
            <person name="Rouze P."/>
            <person name="Ellis J.G."/>
            <person name="Dodds P.N."/>
            <person name="Schein J.E."/>
            <person name="Zhong S."/>
            <person name="Hamelin R.C."/>
            <person name="Grigoriev I.V."/>
            <person name="Szabo L.J."/>
            <person name="Martin F."/>
        </authorList>
    </citation>
    <scope>NUCLEOTIDE SEQUENCE [LARGE SCALE GENOMIC DNA]</scope>
    <source>
        <strain evidence="2">98AG31 / pathotype 3-4-7</strain>
    </source>
</reference>
<sequence length="330" mass="36879">MILENGYKLMEDAFYKYGNITRHCTLIAESITKAEISIVFPQLKDQWYWFGEDKEKGYKFKGCYRSNNLLTWTRLPNVLTSTAGTPLNENMVVERPRVLFNKATNKFVMYFHYDSRDLSLFQDDDGTGYVIFASDQRVVDGLEMSQMDVKEIFDTDGNNGWGYMDLLKKGWSANPNKVITTRNLAGPWSKDVDIADPKLNTYSSQNTYDLTVTGSKARSHISVSQLKLGKTPGGRLTYENVNPTLKFQKISGNSPDGGAAEWCSIFYTSPGGTYQTGKMSVNGGGKFDVDYPPTSAQISIPVRINLKPGGGNSIEIVTPSGVKVDYIILY</sequence>
<gene>
    <name evidence="1" type="ORF">MELLADRAFT_59361</name>
</gene>
<keyword evidence="1" id="KW-0378">Hydrolase</keyword>
<dbReference type="InParanoid" id="F4R614"/>
<dbReference type="GO" id="GO:0016787">
    <property type="term" value="F:hydrolase activity"/>
    <property type="evidence" value="ECO:0007669"/>
    <property type="project" value="UniProtKB-KW"/>
</dbReference>
<dbReference type="HOGENOM" id="CLU_842189_0_0_1"/>
<evidence type="ECO:0000313" key="2">
    <source>
        <dbReference type="Proteomes" id="UP000001072"/>
    </source>
</evidence>
<dbReference type="VEuPathDB" id="FungiDB:MELLADRAFT_59361"/>
<protein>
    <submittedName>
        <fullName evidence="1">Family 43 glycoside hydrolase</fullName>
    </submittedName>
</protein>
<dbReference type="EMBL" id="GL883091">
    <property type="protein sequence ID" value="EGG12140.1"/>
    <property type="molecule type" value="Genomic_DNA"/>
</dbReference>
<dbReference type="RefSeq" id="XP_007404515.1">
    <property type="nucleotide sequence ID" value="XM_007404453.1"/>
</dbReference>
<dbReference type="Proteomes" id="UP000001072">
    <property type="component" value="Unassembled WGS sequence"/>
</dbReference>
<proteinExistence type="predicted"/>
<dbReference type="InterPro" id="IPR023296">
    <property type="entry name" value="Glyco_hydro_beta-prop_sf"/>
</dbReference>
<dbReference type="AlphaFoldDB" id="F4R614"/>
<dbReference type="OrthoDB" id="5211809at2759"/>
<dbReference type="Gene3D" id="2.115.10.20">
    <property type="entry name" value="Glycosyl hydrolase domain, family 43"/>
    <property type="match status" value="2"/>
</dbReference>
<dbReference type="eggNOG" id="ENOG502QW2A">
    <property type="taxonomic scope" value="Eukaryota"/>
</dbReference>
<dbReference type="PANTHER" id="PTHR22925:SF3">
    <property type="entry name" value="GLYCOSYL HYDROLASE FAMILY PROTEIN 43"/>
    <property type="match status" value="1"/>
</dbReference>
<organism evidence="2">
    <name type="scientific">Melampsora larici-populina (strain 98AG31 / pathotype 3-4-7)</name>
    <name type="common">Poplar leaf rust fungus</name>
    <dbReference type="NCBI Taxonomy" id="747676"/>
    <lineage>
        <taxon>Eukaryota</taxon>
        <taxon>Fungi</taxon>
        <taxon>Dikarya</taxon>
        <taxon>Basidiomycota</taxon>
        <taxon>Pucciniomycotina</taxon>
        <taxon>Pucciniomycetes</taxon>
        <taxon>Pucciniales</taxon>
        <taxon>Melampsoraceae</taxon>
        <taxon>Melampsora</taxon>
    </lineage>
</organism>